<reference evidence="2" key="1">
    <citation type="submission" date="2006-10" db="EMBL/GenBank/DDBJ databases">
        <authorList>
            <person name="Amadeo P."/>
            <person name="Zhao Q."/>
            <person name="Wortman J."/>
            <person name="Fraser-Liggett C."/>
            <person name="Carlton J."/>
        </authorList>
    </citation>
    <scope>NUCLEOTIDE SEQUENCE</scope>
    <source>
        <strain evidence="2">G3</strain>
    </source>
</reference>
<dbReference type="SMART" id="SM00717">
    <property type="entry name" value="SANT"/>
    <property type="match status" value="1"/>
</dbReference>
<dbReference type="Gene3D" id="1.10.246.220">
    <property type="match status" value="1"/>
</dbReference>
<proteinExistence type="predicted"/>
<dbReference type="Pfam" id="PF13921">
    <property type="entry name" value="Myb_DNA-bind_6"/>
    <property type="match status" value="1"/>
</dbReference>
<dbReference type="OrthoDB" id="608866at2759"/>
<sequence length="211" mass="23963">MKTPRFTPTEGEIKQFQNQLLRRNVQYTEILEGFSELIALGEIQQTEIPDFKGQTTQENAKPEKKRSGIPWTKEEVDAIEDGIKKFGLGKWAKIYEYHKDIFLKNDRRSGDIGDKWKNLKNKPNFQKYLVQPPVVPASTDKSRFPPNVVTIAPNVTIITSTKQSVNTPIPQPKVILPQILRATATLNPSLIPPKPAMQTNLQQNPPVIRPN</sequence>
<dbReference type="CDD" id="cd11660">
    <property type="entry name" value="SANT_TRF"/>
    <property type="match status" value="1"/>
</dbReference>
<accession>A2EE65</accession>
<dbReference type="KEGG" id="tva:4766976"/>
<dbReference type="AlphaFoldDB" id="A2EE65"/>
<protein>
    <recommendedName>
        <fullName evidence="1">Myb-like domain-containing protein</fullName>
    </recommendedName>
</protein>
<evidence type="ECO:0000259" key="1">
    <source>
        <dbReference type="PROSITE" id="PS50090"/>
    </source>
</evidence>
<organism evidence="2 3">
    <name type="scientific">Trichomonas vaginalis (strain ATCC PRA-98 / G3)</name>
    <dbReference type="NCBI Taxonomy" id="412133"/>
    <lineage>
        <taxon>Eukaryota</taxon>
        <taxon>Metamonada</taxon>
        <taxon>Parabasalia</taxon>
        <taxon>Trichomonadida</taxon>
        <taxon>Trichomonadidae</taxon>
        <taxon>Trichomonas</taxon>
    </lineage>
</organism>
<gene>
    <name evidence="2" type="ORF">TVAG_180360</name>
</gene>
<dbReference type="PROSITE" id="PS50090">
    <property type="entry name" value="MYB_LIKE"/>
    <property type="match status" value="1"/>
</dbReference>
<dbReference type="VEuPathDB" id="TrichDB:TVAGG3_0614250"/>
<dbReference type="EMBL" id="DS113365">
    <property type="protein sequence ID" value="EAY09062.1"/>
    <property type="molecule type" value="Genomic_DNA"/>
</dbReference>
<dbReference type="SUPFAM" id="SSF46689">
    <property type="entry name" value="Homeodomain-like"/>
    <property type="match status" value="1"/>
</dbReference>
<dbReference type="InParanoid" id="A2EE65"/>
<feature type="domain" description="Myb-like" evidence="1">
    <location>
        <begin position="70"/>
        <end position="120"/>
    </location>
</feature>
<evidence type="ECO:0000313" key="2">
    <source>
        <dbReference type="EMBL" id="EAY09062.1"/>
    </source>
</evidence>
<dbReference type="VEuPathDB" id="TrichDB:TVAG_180360"/>
<dbReference type="Proteomes" id="UP000001542">
    <property type="component" value="Unassembled WGS sequence"/>
</dbReference>
<reference evidence="2" key="2">
    <citation type="journal article" date="2007" name="Science">
        <title>Draft genome sequence of the sexually transmitted pathogen Trichomonas vaginalis.</title>
        <authorList>
            <person name="Carlton J.M."/>
            <person name="Hirt R.P."/>
            <person name="Silva J.C."/>
            <person name="Delcher A.L."/>
            <person name="Schatz M."/>
            <person name="Zhao Q."/>
            <person name="Wortman J.R."/>
            <person name="Bidwell S.L."/>
            <person name="Alsmark U.C.M."/>
            <person name="Besteiro S."/>
            <person name="Sicheritz-Ponten T."/>
            <person name="Noel C.J."/>
            <person name="Dacks J.B."/>
            <person name="Foster P.G."/>
            <person name="Simillion C."/>
            <person name="Van de Peer Y."/>
            <person name="Miranda-Saavedra D."/>
            <person name="Barton G.J."/>
            <person name="Westrop G.D."/>
            <person name="Mueller S."/>
            <person name="Dessi D."/>
            <person name="Fiori P.L."/>
            <person name="Ren Q."/>
            <person name="Paulsen I."/>
            <person name="Zhang H."/>
            <person name="Bastida-Corcuera F.D."/>
            <person name="Simoes-Barbosa A."/>
            <person name="Brown M.T."/>
            <person name="Hayes R.D."/>
            <person name="Mukherjee M."/>
            <person name="Okumura C.Y."/>
            <person name="Schneider R."/>
            <person name="Smith A.J."/>
            <person name="Vanacova S."/>
            <person name="Villalvazo M."/>
            <person name="Haas B.J."/>
            <person name="Pertea M."/>
            <person name="Feldblyum T.V."/>
            <person name="Utterback T.R."/>
            <person name="Shu C.L."/>
            <person name="Osoegawa K."/>
            <person name="de Jong P.J."/>
            <person name="Hrdy I."/>
            <person name="Horvathova L."/>
            <person name="Zubacova Z."/>
            <person name="Dolezal P."/>
            <person name="Malik S.B."/>
            <person name="Logsdon J.M. Jr."/>
            <person name="Henze K."/>
            <person name="Gupta A."/>
            <person name="Wang C.C."/>
            <person name="Dunne R.L."/>
            <person name="Upcroft J.A."/>
            <person name="Upcroft P."/>
            <person name="White O."/>
            <person name="Salzberg S.L."/>
            <person name="Tang P."/>
            <person name="Chiu C.-H."/>
            <person name="Lee Y.-S."/>
            <person name="Embley T.M."/>
            <person name="Coombs G.H."/>
            <person name="Mottram J.C."/>
            <person name="Tachezy J."/>
            <person name="Fraser-Liggett C.M."/>
            <person name="Johnson P.J."/>
        </authorList>
    </citation>
    <scope>NUCLEOTIDE SEQUENCE [LARGE SCALE GENOMIC DNA]</scope>
    <source>
        <strain evidence="2">G3</strain>
    </source>
</reference>
<name>A2EE65_TRIV3</name>
<evidence type="ECO:0000313" key="3">
    <source>
        <dbReference type="Proteomes" id="UP000001542"/>
    </source>
</evidence>
<dbReference type="InterPro" id="IPR009057">
    <property type="entry name" value="Homeodomain-like_sf"/>
</dbReference>
<dbReference type="InterPro" id="IPR001005">
    <property type="entry name" value="SANT/Myb"/>
</dbReference>
<dbReference type="SMR" id="A2EE65"/>
<keyword evidence="3" id="KW-1185">Reference proteome</keyword>
<dbReference type="RefSeq" id="XP_001321285.1">
    <property type="nucleotide sequence ID" value="XM_001321250.1"/>
</dbReference>